<protein>
    <submittedName>
        <fullName evidence="2">Uncharacterized protein</fullName>
    </submittedName>
</protein>
<proteinExistence type="predicted"/>
<dbReference type="AlphaFoldDB" id="A0A644WKM6"/>
<dbReference type="EMBL" id="VSSQ01001030">
    <property type="protein sequence ID" value="MPM04330.1"/>
    <property type="molecule type" value="Genomic_DNA"/>
</dbReference>
<gene>
    <name evidence="2" type="ORF">SDC9_50607</name>
</gene>
<organism evidence="2">
    <name type="scientific">bioreactor metagenome</name>
    <dbReference type="NCBI Taxonomy" id="1076179"/>
    <lineage>
        <taxon>unclassified sequences</taxon>
        <taxon>metagenomes</taxon>
        <taxon>ecological metagenomes</taxon>
    </lineage>
</organism>
<evidence type="ECO:0000256" key="1">
    <source>
        <dbReference type="SAM" id="MobiDB-lite"/>
    </source>
</evidence>
<accession>A0A644WKM6</accession>
<feature type="region of interest" description="Disordered" evidence="1">
    <location>
        <begin position="1"/>
        <end position="35"/>
    </location>
</feature>
<sequence length="232" mass="24576">MLFAVHPDPGLSAGGKVRPGHRQRDRFPRSGPPRGPQAAEFVLFSRLFPGEGQGIVQGYFLKADLLPRKPLGQGGDVHRADHADLGVSSRGLPVGQHNDGLTVARHLHRAERNGVGDDVRRAGMLDFGPVHAVSHPVGAVGDGVLRPVKSVFSFFRKEVVLGPGDNPERGLGRIDGPKSLRTYKPFALSPQGQGCAAAEGVSLFQGTAEKAPDPGPGIGGPALHHWRHVHSS</sequence>
<comment type="caution">
    <text evidence="2">The sequence shown here is derived from an EMBL/GenBank/DDBJ whole genome shotgun (WGS) entry which is preliminary data.</text>
</comment>
<evidence type="ECO:0000313" key="2">
    <source>
        <dbReference type="EMBL" id="MPM04330.1"/>
    </source>
</evidence>
<name>A0A644WKM6_9ZZZZ</name>
<reference evidence="2" key="1">
    <citation type="submission" date="2019-08" db="EMBL/GenBank/DDBJ databases">
        <authorList>
            <person name="Kucharzyk K."/>
            <person name="Murdoch R.W."/>
            <person name="Higgins S."/>
            <person name="Loffler F."/>
        </authorList>
    </citation>
    <scope>NUCLEOTIDE SEQUENCE</scope>
</reference>